<keyword evidence="1" id="KW-1133">Transmembrane helix</keyword>
<keyword evidence="1" id="KW-0812">Transmembrane</keyword>
<evidence type="ECO:0000256" key="1">
    <source>
        <dbReference type="SAM" id="Phobius"/>
    </source>
</evidence>
<evidence type="ECO:0008006" key="4">
    <source>
        <dbReference type="Google" id="ProtNLM"/>
    </source>
</evidence>
<dbReference type="InterPro" id="IPR011435">
    <property type="entry name" value="UmpAB"/>
</dbReference>
<evidence type="ECO:0000313" key="2">
    <source>
        <dbReference type="EMBL" id="MDQ0257307.1"/>
    </source>
</evidence>
<feature type="transmembrane region" description="Helical" evidence="1">
    <location>
        <begin position="215"/>
        <end position="234"/>
    </location>
</feature>
<accession>A0ABU0A2S7</accession>
<feature type="transmembrane region" description="Helical" evidence="1">
    <location>
        <begin position="150"/>
        <end position="169"/>
    </location>
</feature>
<feature type="transmembrane region" description="Helical" evidence="1">
    <location>
        <begin position="42"/>
        <end position="63"/>
    </location>
</feature>
<reference evidence="2 3" key="1">
    <citation type="submission" date="2023-07" db="EMBL/GenBank/DDBJ databases">
        <title>Genomic Encyclopedia of Type Strains, Phase IV (KMG-IV): sequencing the most valuable type-strain genomes for metagenomic binning, comparative biology and taxonomic classification.</title>
        <authorList>
            <person name="Goeker M."/>
        </authorList>
    </citation>
    <scope>NUCLEOTIDE SEQUENCE [LARGE SCALE GENOMIC DNA]</scope>
    <source>
        <strain evidence="2 3">DSM 9768</strain>
    </source>
</reference>
<dbReference type="EMBL" id="JAUSUG010000025">
    <property type="protein sequence ID" value="MDQ0257307.1"/>
    <property type="molecule type" value="Genomic_DNA"/>
</dbReference>
<feature type="transmembrane region" description="Helical" evidence="1">
    <location>
        <begin position="124"/>
        <end position="144"/>
    </location>
</feature>
<dbReference type="Proteomes" id="UP001230005">
    <property type="component" value="Unassembled WGS sequence"/>
</dbReference>
<evidence type="ECO:0000313" key="3">
    <source>
        <dbReference type="Proteomes" id="UP001230005"/>
    </source>
</evidence>
<feature type="transmembrane region" description="Helical" evidence="1">
    <location>
        <begin position="12"/>
        <end position="35"/>
    </location>
</feature>
<comment type="caution">
    <text evidence="2">The sequence shown here is derived from an EMBL/GenBank/DDBJ whole genome shotgun (WGS) entry which is preliminary data.</text>
</comment>
<protein>
    <recommendedName>
        <fullName evidence="4">DUF1538 domain-containing protein</fullName>
    </recommendedName>
</protein>
<sequence>MNVHVFKGFDHVLMEVTFALVPLMIFFLIFQFFFLKLEKQKLINIVKGMILSFFGLAFFLQGVEVGFFPVGGLIGEKLAGLPYRWILIPIGFIFGFVVTFAEPAVRILNHEVEKVSGGYISQKVMLYTLSIGVAISIALSMIRILLGIPLWYFIIPGYLLAALMVFFSSRTFTSIAFDSGGVATGPMTVTFILAIAVGVASVVEGRDPLLDGFGMIALVALSPIISVLTLGLLFEGKERERVKKQSKHEA</sequence>
<dbReference type="RefSeq" id="WP_307330813.1">
    <property type="nucleotide sequence ID" value="NZ_JAUSUG010000025.1"/>
</dbReference>
<feature type="transmembrane region" description="Helical" evidence="1">
    <location>
        <begin position="181"/>
        <end position="203"/>
    </location>
</feature>
<gene>
    <name evidence="2" type="ORF">J2S74_004765</name>
</gene>
<dbReference type="Pfam" id="PF07556">
    <property type="entry name" value="DUF1538"/>
    <property type="match status" value="1"/>
</dbReference>
<feature type="transmembrane region" description="Helical" evidence="1">
    <location>
        <begin position="83"/>
        <end position="103"/>
    </location>
</feature>
<proteinExistence type="predicted"/>
<organism evidence="2 3">
    <name type="scientific">Evansella vedderi</name>
    <dbReference type="NCBI Taxonomy" id="38282"/>
    <lineage>
        <taxon>Bacteria</taxon>
        <taxon>Bacillati</taxon>
        <taxon>Bacillota</taxon>
        <taxon>Bacilli</taxon>
        <taxon>Bacillales</taxon>
        <taxon>Bacillaceae</taxon>
        <taxon>Evansella</taxon>
    </lineage>
</organism>
<name>A0ABU0A2S7_9BACI</name>
<keyword evidence="1" id="KW-0472">Membrane</keyword>
<keyword evidence="3" id="KW-1185">Reference proteome</keyword>